<feature type="transmembrane region" description="Helical" evidence="6">
    <location>
        <begin position="107"/>
        <end position="127"/>
    </location>
</feature>
<reference evidence="7 8" key="1">
    <citation type="submission" date="2018-11" db="EMBL/GenBank/DDBJ databases">
        <title>Genomic Encyclopedia of Type Strains, Phase IV (KMG-IV): sequencing the most valuable type-strain genomes for metagenomic binning, comparative biology and taxonomic classification.</title>
        <authorList>
            <person name="Goeker M."/>
        </authorList>
    </citation>
    <scope>NUCLEOTIDE SEQUENCE [LARGE SCALE GENOMIC DNA]</scope>
    <source>
        <strain evidence="7 8">DSM 22027</strain>
    </source>
</reference>
<feature type="transmembrane region" description="Helical" evidence="6">
    <location>
        <begin position="80"/>
        <end position="100"/>
    </location>
</feature>
<dbReference type="CDD" id="cd06581">
    <property type="entry name" value="TM_PBP1_LivM_like"/>
    <property type="match status" value="1"/>
</dbReference>
<gene>
    <name evidence="7" type="ORF">EDC27_0984</name>
</gene>
<feature type="transmembrane region" description="Helical" evidence="6">
    <location>
        <begin position="245"/>
        <end position="270"/>
    </location>
</feature>
<dbReference type="InterPro" id="IPR001851">
    <property type="entry name" value="ABC_transp_permease"/>
</dbReference>
<dbReference type="InterPro" id="IPR043428">
    <property type="entry name" value="LivM-like"/>
</dbReference>
<feature type="transmembrane region" description="Helical" evidence="6">
    <location>
        <begin position="160"/>
        <end position="178"/>
    </location>
</feature>
<feature type="transmembrane region" description="Helical" evidence="6">
    <location>
        <begin position="282"/>
        <end position="305"/>
    </location>
</feature>
<keyword evidence="3 6" id="KW-0812">Transmembrane</keyword>
<feature type="transmembrane region" description="Helical" evidence="6">
    <location>
        <begin position="56"/>
        <end position="74"/>
    </location>
</feature>
<evidence type="ECO:0000256" key="5">
    <source>
        <dbReference type="ARBA" id="ARBA00023136"/>
    </source>
</evidence>
<evidence type="ECO:0000256" key="3">
    <source>
        <dbReference type="ARBA" id="ARBA00022692"/>
    </source>
</evidence>
<sequence>MGFEKRLWSTAALAVGVVAVGFWVHNPYTLQLLIVIGIHTLLALGLNMLMGYAGQISLGHAAFFGLGAYGTGILTTHFQWSPLAALPVVLGAACLVGYLIGRPVLRLSGYYLAMGTLGLGIIAHVIFREWDTYTGGASGLVGIPPLALGFITVELGRSGFYTVWATVVLFLVLCARVVDSRVGWALRALGDSEGGAAASGIHTAHFKAVMFSFSALMAALAGYLYAHLLGFISPSSFDFLMSIRMVTMVVIGGMASIWGSLLGASVITLLPEWLHVFCDYEMMVYGLILMVVMIFLPQGLTRGVLDAVQRARSRAHQL</sequence>
<keyword evidence="4 6" id="KW-1133">Transmembrane helix</keyword>
<proteinExistence type="predicted"/>
<dbReference type="GO" id="GO:0005886">
    <property type="term" value="C:plasma membrane"/>
    <property type="evidence" value="ECO:0007669"/>
    <property type="project" value="UniProtKB-SubCell"/>
</dbReference>
<dbReference type="Pfam" id="PF02653">
    <property type="entry name" value="BPD_transp_2"/>
    <property type="match status" value="1"/>
</dbReference>
<name>A0A3N1VG28_9BACT</name>
<keyword evidence="5 6" id="KW-0472">Membrane</keyword>
<dbReference type="GO" id="GO:0015658">
    <property type="term" value="F:branched-chain amino acid transmembrane transporter activity"/>
    <property type="evidence" value="ECO:0007669"/>
    <property type="project" value="InterPro"/>
</dbReference>
<dbReference type="PANTHER" id="PTHR30482">
    <property type="entry name" value="HIGH-AFFINITY BRANCHED-CHAIN AMINO ACID TRANSPORT SYSTEM PERMEASE"/>
    <property type="match status" value="1"/>
</dbReference>
<evidence type="ECO:0000256" key="4">
    <source>
        <dbReference type="ARBA" id="ARBA00022989"/>
    </source>
</evidence>
<evidence type="ECO:0000256" key="1">
    <source>
        <dbReference type="ARBA" id="ARBA00004651"/>
    </source>
</evidence>
<feature type="transmembrane region" description="Helical" evidence="6">
    <location>
        <begin position="30"/>
        <end position="49"/>
    </location>
</feature>
<evidence type="ECO:0000256" key="6">
    <source>
        <dbReference type="SAM" id="Phobius"/>
    </source>
</evidence>
<keyword evidence="8" id="KW-1185">Reference proteome</keyword>
<dbReference type="OrthoDB" id="9780757at2"/>
<feature type="transmembrane region" description="Helical" evidence="6">
    <location>
        <begin position="7"/>
        <end position="24"/>
    </location>
</feature>
<organism evidence="7 8">
    <name type="scientific">Desulfosoma caldarium</name>
    <dbReference type="NCBI Taxonomy" id="610254"/>
    <lineage>
        <taxon>Bacteria</taxon>
        <taxon>Pseudomonadati</taxon>
        <taxon>Thermodesulfobacteriota</taxon>
        <taxon>Syntrophobacteria</taxon>
        <taxon>Syntrophobacterales</taxon>
        <taxon>Syntrophobacteraceae</taxon>
        <taxon>Desulfosoma</taxon>
    </lineage>
</organism>
<keyword evidence="2" id="KW-1003">Cell membrane</keyword>
<dbReference type="EMBL" id="RJVA01000010">
    <property type="protein sequence ID" value="ROR01796.1"/>
    <property type="molecule type" value="Genomic_DNA"/>
</dbReference>
<evidence type="ECO:0000313" key="8">
    <source>
        <dbReference type="Proteomes" id="UP000276223"/>
    </source>
</evidence>
<evidence type="ECO:0000313" key="7">
    <source>
        <dbReference type="EMBL" id="ROR01796.1"/>
    </source>
</evidence>
<dbReference type="RefSeq" id="WP_123289489.1">
    <property type="nucleotide sequence ID" value="NZ_RJVA01000010.1"/>
</dbReference>
<feature type="transmembrane region" description="Helical" evidence="6">
    <location>
        <begin position="133"/>
        <end position="153"/>
    </location>
</feature>
<evidence type="ECO:0000256" key="2">
    <source>
        <dbReference type="ARBA" id="ARBA00022475"/>
    </source>
</evidence>
<dbReference type="Proteomes" id="UP000276223">
    <property type="component" value="Unassembled WGS sequence"/>
</dbReference>
<dbReference type="AlphaFoldDB" id="A0A3N1VG28"/>
<protein>
    <submittedName>
        <fullName evidence="7">Amino acid/amide ABC transporter membrane protein 2 (HAAT family)</fullName>
    </submittedName>
</protein>
<accession>A0A3N1VG28</accession>
<comment type="caution">
    <text evidence="7">The sequence shown here is derived from an EMBL/GenBank/DDBJ whole genome shotgun (WGS) entry which is preliminary data.</text>
</comment>
<dbReference type="PANTHER" id="PTHR30482:SF18">
    <property type="entry name" value="BRANCHED AMINO ACID TRANSPORT SYSTEM PERMEASE"/>
    <property type="match status" value="1"/>
</dbReference>
<feature type="transmembrane region" description="Helical" evidence="6">
    <location>
        <begin position="209"/>
        <end position="233"/>
    </location>
</feature>
<comment type="subcellular location">
    <subcellularLocation>
        <location evidence="1">Cell membrane</location>
        <topology evidence="1">Multi-pass membrane protein</topology>
    </subcellularLocation>
</comment>